<feature type="compositionally biased region" description="Polar residues" evidence="1">
    <location>
        <begin position="90"/>
        <end position="101"/>
    </location>
</feature>
<evidence type="ECO:0000256" key="2">
    <source>
        <dbReference type="SAM" id="Phobius"/>
    </source>
</evidence>
<organism evidence="3 4">
    <name type="scientific">Neobacillus niacini</name>
    <dbReference type="NCBI Taxonomy" id="86668"/>
    <lineage>
        <taxon>Bacteria</taxon>
        <taxon>Bacillati</taxon>
        <taxon>Bacillota</taxon>
        <taxon>Bacilli</taxon>
        <taxon>Bacillales</taxon>
        <taxon>Bacillaceae</taxon>
        <taxon>Neobacillus</taxon>
    </lineage>
</organism>
<dbReference type="EMBL" id="JACCBX010000003">
    <property type="protein sequence ID" value="NYE04595.1"/>
    <property type="molecule type" value="Genomic_DNA"/>
</dbReference>
<protein>
    <submittedName>
        <fullName evidence="3">Uncharacterized protein</fullName>
    </submittedName>
</protein>
<name>A0A852T9R8_9BACI</name>
<reference evidence="4" key="2">
    <citation type="submission" date="2020-08" db="EMBL/GenBank/DDBJ databases">
        <title>The Agave Microbiome: Exploring the role of microbial communities in plant adaptations to desert environments.</title>
        <authorList>
            <person name="Partida-Martinez L.P."/>
        </authorList>
    </citation>
    <scope>NUCLEOTIDE SEQUENCE [LARGE SCALE GENOMIC DNA]</scope>
    <source>
        <strain evidence="4">AT2.8</strain>
    </source>
</reference>
<keyword evidence="2" id="KW-0812">Transmembrane</keyword>
<feature type="transmembrane region" description="Helical" evidence="2">
    <location>
        <begin position="12"/>
        <end position="33"/>
    </location>
</feature>
<evidence type="ECO:0000256" key="1">
    <source>
        <dbReference type="SAM" id="MobiDB-lite"/>
    </source>
</evidence>
<keyword evidence="2" id="KW-1133">Transmembrane helix</keyword>
<evidence type="ECO:0000313" key="3">
    <source>
        <dbReference type="EMBL" id="NYE04595.1"/>
    </source>
</evidence>
<dbReference type="AlphaFoldDB" id="A0A852T9R8"/>
<feature type="region of interest" description="Disordered" evidence="1">
    <location>
        <begin position="80"/>
        <end position="101"/>
    </location>
</feature>
<dbReference type="Proteomes" id="UP000548423">
    <property type="component" value="Unassembled WGS sequence"/>
</dbReference>
<gene>
    <name evidence="3" type="ORF">F4694_001344</name>
</gene>
<evidence type="ECO:0000313" key="4">
    <source>
        <dbReference type="Proteomes" id="UP000548423"/>
    </source>
</evidence>
<sequence>MYQLLIDFTDANALETIYLSLYFGVIIKLLWAWNVEYCFMGSISEPAHTKINHPLSFYKKKGSVNRNIILTRIFKYIRRKESSQDDTEEPISSTLFQFKTT</sequence>
<accession>A0A852T9R8</accession>
<comment type="caution">
    <text evidence="3">The sequence shown here is derived from an EMBL/GenBank/DDBJ whole genome shotgun (WGS) entry which is preliminary data.</text>
</comment>
<proteinExistence type="predicted"/>
<reference evidence="4" key="1">
    <citation type="submission" date="2020-07" db="EMBL/GenBank/DDBJ databases">
        <authorList>
            <person name="Partida-Martinez L."/>
            <person name="Huntemann M."/>
            <person name="Clum A."/>
            <person name="Wang J."/>
            <person name="Palaniappan K."/>
            <person name="Ritter S."/>
            <person name="Chen I.-M."/>
            <person name="Stamatis D."/>
            <person name="Reddy T."/>
            <person name="O'Malley R."/>
            <person name="Daum C."/>
            <person name="Shapiro N."/>
            <person name="Ivanova N."/>
            <person name="Kyrpides N."/>
            <person name="Woyke T."/>
        </authorList>
    </citation>
    <scope>NUCLEOTIDE SEQUENCE [LARGE SCALE GENOMIC DNA]</scope>
    <source>
        <strain evidence="4">AT2.8</strain>
    </source>
</reference>
<keyword evidence="2" id="KW-0472">Membrane</keyword>